<dbReference type="Gene3D" id="2.60.120.920">
    <property type="match status" value="1"/>
</dbReference>
<dbReference type="InterPro" id="IPR013320">
    <property type="entry name" value="ConA-like_dom_sf"/>
</dbReference>
<feature type="domain" description="B box-type" evidence="9">
    <location>
        <begin position="171"/>
        <end position="212"/>
    </location>
</feature>
<dbReference type="SUPFAM" id="SSF57850">
    <property type="entry name" value="RING/U-box"/>
    <property type="match status" value="1"/>
</dbReference>
<dbReference type="Gene3D" id="3.30.40.10">
    <property type="entry name" value="Zinc/RING finger domain, C3HC4 (zinc finger)"/>
    <property type="match status" value="1"/>
</dbReference>
<dbReference type="SMART" id="SM00184">
    <property type="entry name" value="RING"/>
    <property type="match status" value="1"/>
</dbReference>
<dbReference type="GO" id="GO:0045087">
    <property type="term" value="P:innate immune response"/>
    <property type="evidence" value="ECO:0007669"/>
    <property type="project" value="UniProtKB-KW"/>
</dbReference>
<keyword evidence="3 7" id="KW-0863">Zinc-finger</keyword>
<dbReference type="SMART" id="SM00449">
    <property type="entry name" value="SPRY"/>
    <property type="match status" value="1"/>
</dbReference>
<keyword evidence="2" id="KW-0479">Metal-binding</keyword>
<dbReference type="PROSITE" id="PS50188">
    <property type="entry name" value="B302_SPRY"/>
    <property type="match status" value="1"/>
</dbReference>
<keyword evidence="12" id="KW-1185">Reference proteome</keyword>
<reference evidence="11" key="1">
    <citation type="submission" date="2025-08" db="UniProtKB">
        <authorList>
            <consortium name="Ensembl"/>
        </authorList>
    </citation>
    <scope>IDENTIFICATION</scope>
</reference>
<dbReference type="InterPro" id="IPR001870">
    <property type="entry name" value="B30.2/SPRY"/>
</dbReference>
<evidence type="ECO:0000256" key="1">
    <source>
        <dbReference type="ARBA" id="ARBA00022588"/>
    </source>
</evidence>
<evidence type="ECO:0000259" key="8">
    <source>
        <dbReference type="PROSITE" id="PS50089"/>
    </source>
</evidence>
<sequence length="555" mass="63027">MVLSHKAAHNTNGSSRFSSTRRLYLFWFISISSCFRMAESSVRDELNCSVCLNIFRDPVMLSCGHNFCRVCIGNVLDTQDGPGVYICPECRAEFAERPVLQQNRSLNNIAQHFLSTQPRERDDSTIPCSYCDTNVSAVRTCVHCEASLCITHLKKHSKSVEHVLIEPTSSLENRKCPVHKEILKYYCTQDDVCICTSCWVTGDHAGHQVEMLSEAAEKAKKKLREKYVTFSSETAVYDEEITRLQAHTRQTQDNATAGKQKVNEVFKDIRRRLKTLGTQAVSEINRVEKEDLENVSECIQEIRRSKTHLSSSMNYIQELCNMADPLAVVGGIKRAPWVLYSEEDHHTPNKVDEFLSSIILHVHLNGLNNLLADVRLNHGLNLQDATDILLDVNTAANDVAISEDRKAASYACKEIPRPDRPERFQCRQVMSNKGVSSGQHYWEVETLGDNCAVGLCYPTMDRRLFNAYPTIGKDNKSWSYSHIDCSNGVNHDDERTILDYFLPIERMGIFLDYEVGRISFYNLDGPIRHLHTFTAAFTEPLHLAVYVFGTIRIIS</sequence>
<dbReference type="GO" id="GO:0005737">
    <property type="term" value="C:cytoplasm"/>
    <property type="evidence" value="ECO:0007669"/>
    <property type="project" value="UniProtKB-ARBA"/>
</dbReference>
<dbReference type="InterPro" id="IPR017907">
    <property type="entry name" value="Znf_RING_CS"/>
</dbReference>
<keyword evidence="5" id="KW-0391">Immunity</keyword>
<dbReference type="SMART" id="SM00589">
    <property type="entry name" value="PRY"/>
    <property type="match status" value="1"/>
</dbReference>
<dbReference type="Pfam" id="PF15227">
    <property type="entry name" value="zf-C3HC4_4"/>
    <property type="match status" value="1"/>
</dbReference>
<dbReference type="InterPro" id="IPR001841">
    <property type="entry name" value="Znf_RING"/>
</dbReference>
<feature type="domain" description="RING-type" evidence="8">
    <location>
        <begin position="48"/>
        <end position="91"/>
    </location>
</feature>
<dbReference type="Ensembl" id="ENSLLET00000029138.1">
    <property type="protein sequence ID" value="ENSLLEP00000028043.1"/>
    <property type="gene ID" value="ENSLLEG00000017833.1"/>
</dbReference>
<evidence type="ECO:0000259" key="9">
    <source>
        <dbReference type="PROSITE" id="PS50119"/>
    </source>
</evidence>
<dbReference type="PROSITE" id="PS50089">
    <property type="entry name" value="ZF_RING_2"/>
    <property type="match status" value="1"/>
</dbReference>
<evidence type="ECO:0000256" key="3">
    <source>
        <dbReference type="ARBA" id="ARBA00022771"/>
    </source>
</evidence>
<dbReference type="PANTHER" id="PTHR25465">
    <property type="entry name" value="B-BOX DOMAIN CONTAINING"/>
    <property type="match status" value="1"/>
</dbReference>
<accession>A0A8C5PUE9</accession>
<evidence type="ECO:0000256" key="2">
    <source>
        <dbReference type="ARBA" id="ARBA00022723"/>
    </source>
</evidence>
<dbReference type="PROSITE" id="PS51257">
    <property type="entry name" value="PROKAR_LIPOPROTEIN"/>
    <property type="match status" value="1"/>
</dbReference>
<dbReference type="SUPFAM" id="SSF49899">
    <property type="entry name" value="Concanavalin A-like lectins/glucanases"/>
    <property type="match status" value="1"/>
</dbReference>
<keyword evidence="4" id="KW-0862">Zinc</keyword>
<dbReference type="AlphaFoldDB" id="A0A8C5PUE9"/>
<dbReference type="PANTHER" id="PTHR25465:SF41">
    <property type="entry name" value="E3 UBIQUITIN-PROTEIN LIGASE RNF135"/>
    <property type="match status" value="1"/>
</dbReference>
<dbReference type="InterPro" id="IPR006574">
    <property type="entry name" value="PRY"/>
</dbReference>
<dbReference type="InterPro" id="IPR051051">
    <property type="entry name" value="E3_ubiq-ligase_TRIM/RNF"/>
</dbReference>
<feature type="domain" description="B30.2/SPRY" evidence="10">
    <location>
        <begin position="368"/>
        <end position="555"/>
    </location>
</feature>
<proteinExistence type="predicted"/>
<dbReference type="Proteomes" id="UP000694569">
    <property type="component" value="Unplaced"/>
</dbReference>
<dbReference type="GO" id="GO:0008270">
    <property type="term" value="F:zinc ion binding"/>
    <property type="evidence" value="ECO:0007669"/>
    <property type="project" value="UniProtKB-KW"/>
</dbReference>
<protein>
    <submittedName>
        <fullName evidence="11">Uncharacterized protein</fullName>
    </submittedName>
</protein>
<dbReference type="InterPro" id="IPR013083">
    <property type="entry name" value="Znf_RING/FYVE/PHD"/>
</dbReference>
<reference evidence="11" key="2">
    <citation type="submission" date="2025-09" db="UniProtKB">
        <authorList>
            <consortium name="Ensembl"/>
        </authorList>
    </citation>
    <scope>IDENTIFICATION</scope>
</reference>
<evidence type="ECO:0000256" key="4">
    <source>
        <dbReference type="ARBA" id="ARBA00022833"/>
    </source>
</evidence>
<name>A0A8C5PUE9_9ANUR</name>
<keyword evidence="6" id="KW-0175">Coiled coil</keyword>
<dbReference type="PRINTS" id="PR01407">
    <property type="entry name" value="BUTYPHLNCDUF"/>
</dbReference>
<evidence type="ECO:0000256" key="7">
    <source>
        <dbReference type="PROSITE-ProRule" id="PRU00024"/>
    </source>
</evidence>
<evidence type="ECO:0000256" key="5">
    <source>
        <dbReference type="ARBA" id="ARBA00022859"/>
    </source>
</evidence>
<dbReference type="InterPro" id="IPR003879">
    <property type="entry name" value="Butyrophylin_SPRY"/>
</dbReference>
<dbReference type="Gene3D" id="3.30.160.60">
    <property type="entry name" value="Classic Zinc Finger"/>
    <property type="match status" value="1"/>
</dbReference>
<evidence type="ECO:0000259" key="10">
    <source>
        <dbReference type="PROSITE" id="PS50188"/>
    </source>
</evidence>
<organism evidence="11 12">
    <name type="scientific">Leptobrachium leishanense</name>
    <name type="common">Leishan spiny toad</name>
    <dbReference type="NCBI Taxonomy" id="445787"/>
    <lineage>
        <taxon>Eukaryota</taxon>
        <taxon>Metazoa</taxon>
        <taxon>Chordata</taxon>
        <taxon>Craniata</taxon>
        <taxon>Vertebrata</taxon>
        <taxon>Euteleostomi</taxon>
        <taxon>Amphibia</taxon>
        <taxon>Batrachia</taxon>
        <taxon>Anura</taxon>
        <taxon>Pelobatoidea</taxon>
        <taxon>Megophryidae</taxon>
        <taxon>Leptobrachium</taxon>
    </lineage>
</organism>
<dbReference type="Pfam" id="PF13765">
    <property type="entry name" value="PRY"/>
    <property type="match status" value="1"/>
</dbReference>
<dbReference type="InterPro" id="IPR043136">
    <property type="entry name" value="B30.2/SPRY_sf"/>
</dbReference>
<evidence type="ECO:0000313" key="12">
    <source>
        <dbReference type="Proteomes" id="UP000694569"/>
    </source>
</evidence>
<dbReference type="PROSITE" id="PS50119">
    <property type="entry name" value="ZF_BBOX"/>
    <property type="match status" value="1"/>
</dbReference>
<dbReference type="InterPro" id="IPR000315">
    <property type="entry name" value="Znf_B-box"/>
</dbReference>
<dbReference type="OrthoDB" id="6276190at2759"/>
<dbReference type="GeneTree" id="ENSGT01030000234583"/>
<dbReference type="InterPro" id="IPR003877">
    <property type="entry name" value="SPRY_dom"/>
</dbReference>
<dbReference type="SMART" id="SM00336">
    <property type="entry name" value="BBOX"/>
    <property type="match status" value="1"/>
</dbReference>
<dbReference type="SUPFAM" id="SSF57845">
    <property type="entry name" value="B-box zinc-binding domain"/>
    <property type="match status" value="1"/>
</dbReference>
<dbReference type="Pfam" id="PF00622">
    <property type="entry name" value="SPRY"/>
    <property type="match status" value="1"/>
</dbReference>
<dbReference type="PROSITE" id="PS00518">
    <property type="entry name" value="ZF_RING_1"/>
    <property type="match status" value="1"/>
</dbReference>
<keyword evidence="1" id="KW-0399">Innate immunity</keyword>
<dbReference type="Pfam" id="PF00643">
    <property type="entry name" value="zf-B_box"/>
    <property type="match status" value="1"/>
</dbReference>
<evidence type="ECO:0000313" key="11">
    <source>
        <dbReference type="Ensembl" id="ENSLLEP00000028043.1"/>
    </source>
</evidence>
<evidence type="ECO:0000256" key="6">
    <source>
        <dbReference type="ARBA" id="ARBA00023054"/>
    </source>
</evidence>
<dbReference type="CDD" id="cd19769">
    <property type="entry name" value="Bbox2_TRIM16-like"/>
    <property type="match status" value="1"/>
</dbReference>